<protein>
    <submittedName>
        <fullName evidence="2">Fibronectin type-III domain-containing protein</fullName>
    </submittedName>
</protein>
<keyword evidence="1" id="KW-1185">Reference proteome</keyword>
<dbReference type="AlphaFoldDB" id="A0A1I8FMC0"/>
<dbReference type="InterPro" id="IPR003961">
    <property type="entry name" value="FN3_dom"/>
</dbReference>
<dbReference type="Proteomes" id="UP000095280">
    <property type="component" value="Unplaced"/>
</dbReference>
<reference evidence="2" key="1">
    <citation type="submission" date="2016-11" db="UniProtKB">
        <authorList>
            <consortium name="WormBaseParasite"/>
        </authorList>
    </citation>
    <scope>IDENTIFICATION</scope>
</reference>
<evidence type="ECO:0000313" key="2">
    <source>
        <dbReference type="WBParaSite" id="maker-unitig_40234-snap-gene-0.2-mRNA-1"/>
    </source>
</evidence>
<dbReference type="InterPro" id="IPR036116">
    <property type="entry name" value="FN3_sf"/>
</dbReference>
<evidence type="ECO:0000313" key="1">
    <source>
        <dbReference type="Proteomes" id="UP000095280"/>
    </source>
</evidence>
<name>A0A1I8FMC0_9PLAT</name>
<dbReference type="InterPro" id="IPR013783">
    <property type="entry name" value="Ig-like_fold"/>
</dbReference>
<accession>A0A1I8FMC0</accession>
<proteinExistence type="predicted"/>
<dbReference type="CDD" id="cd00063">
    <property type="entry name" value="FN3"/>
    <property type="match status" value="1"/>
</dbReference>
<organism evidence="1 2">
    <name type="scientific">Macrostomum lignano</name>
    <dbReference type="NCBI Taxonomy" id="282301"/>
    <lineage>
        <taxon>Eukaryota</taxon>
        <taxon>Metazoa</taxon>
        <taxon>Spiralia</taxon>
        <taxon>Lophotrochozoa</taxon>
        <taxon>Platyhelminthes</taxon>
        <taxon>Rhabditophora</taxon>
        <taxon>Macrostomorpha</taxon>
        <taxon>Macrostomida</taxon>
        <taxon>Macrostomidae</taxon>
        <taxon>Macrostomum</taxon>
    </lineage>
</organism>
<dbReference type="SUPFAM" id="SSF49265">
    <property type="entry name" value="Fibronectin type III"/>
    <property type="match status" value="2"/>
</dbReference>
<sequence length="561" mass="62028">MGCVSALCYLHCEINSNLQQLFICAPFICCRLRAENLHSMTNVTKLELEDVSFACVPTGLRRATIQWLKDGTHHNKWRRFLSCSLLQSVDHGGSSLRPWQSSKALELEIKCGYSTSPGVAVTVEWYPHTQTSADPCQFRVGQNDINFREVIQSTGSLRLKAFETTDCWPLSVLCVVAARWPKSSTPDTWNAVATVDGSVTIHNRVTNGLLASRTYRFRVLARTKVGESLESKRAHNITMPQQPPSGPPQSLFVSQRSNTSLAVSWRCARAAIPKWQTIWLMFIQYNIVGYPAIEECQCSDANTDATAHSSCARPSLQVSAPKYEVRIRTLQCMGWAVLQDAKRETTAGGRAHGRPSSVVRRSERSQYTRFTLWYKPVLECYWRSSSAAAACFSNTTDLLVHQTRYEIGVSRSTAIGWGPARIETLVTGRPPELPQPPTMADSAAPASAPANLTVRVVDSRVAQRVRWMPLEAAGVARQIRVLFHSSIGRLRPASHRGCAGSSSNVALVGNLTRGVYYEFHCWLSAPYGAASRASRLRLVYVGEAVPTAAPSKLRCIARVAL</sequence>
<dbReference type="Gene3D" id="2.60.40.10">
    <property type="entry name" value="Immunoglobulins"/>
    <property type="match status" value="1"/>
</dbReference>
<dbReference type="WBParaSite" id="maker-unitig_40234-snap-gene-0.2-mRNA-1">
    <property type="protein sequence ID" value="maker-unitig_40234-snap-gene-0.2-mRNA-1"/>
    <property type="gene ID" value="maker-unitig_40234-snap-gene-0.2"/>
</dbReference>